<feature type="signal peptide" evidence="8">
    <location>
        <begin position="1"/>
        <end position="20"/>
    </location>
</feature>
<protein>
    <submittedName>
        <fullName evidence="11">Layilin isoform X1</fullName>
    </submittedName>
</protein>
<evidence type="ECO:0000256" key="2">
    <source>
        <dbReference type="ARBA" id="ARBA00022692"/>
    </source>
</evidence>
<evidence type="ECO:0000256" key="4">
    <source>
        <dbReference type="ARBA" id="ARBA00022734"/>
    </source>
</evidence>
<evidence type="ECO:0000256" key="3">
    <source>
        <dbReference type="ARBA" id="ARBA00022729"/>
    </source>
</evidence>
<evidence type="ECO:0000256" key="7">
    <source>
        <dbReference type="SAM" id="Phobius"/>
    </source>
</evidence>
<evidence type="ECO:0000259" key="9">
    <source>
        <dbReference type="PROSITE" id="PS50041"/>
    </source>
</evidence>
<proteinExistence type="predicted"/>
<dbReference type="GO" id="GO:0030246">
    <property type="term" value="F:carbohydrate binding"/>
    <property type="evidence" value="ECO:0007669"/>
    <property type="project" value="UniProtKB-KW"/>
</dbReference>
<dbReference type="GO" id="GO:0005737">
    <property type="term" value="C:cytoplasm"/>
    <property type="evidence" value="ECO:0007669"/>
    <property type="project" value="TreeGrafter"/>
</dbReference>
<dbReference type="STRING" id="7998.ENSIPUP00000017856"/>
<dbReference type="CTD" id="567867"/>
<reference evidence="10" key="1">
    <citation type="journal article" date="2016" name="Nat. Commun.">
        <title>The channel catfish genome sequence provides insights into the evolution of scale formation in teleosts.</title>
        <authorList>
            <person name="Liu Z."/>
            <person name="Liu S."/>
            <person name="Yao J."/>
            <person name="Bao L."/>
            <person name="Zhang J."/>
            <person name="Li Y."/>
            <person name="Jiang C."/>
            <person name="Sun L."/>
            <person name="Wang R."/>
            <person name="Zhang Y."/>
            <person name="Zhou T."/>
            <person name="Zeng Q."/>
            <person name="Fu Q."/>
            <person name="Gao S."/>
            <person name="Li N."/>
            <person name="Koren S."/>
            <person name="Jiang Y."/>
            <person name="Zimin A."/>
            <person name="Xu P."/>
            <person name="Phillippy A.M."/>
            <person name="Geng X."/>
            <person name="Song L."/>
            <person name="Sun F."/>
            <person name="Li C."/>
            <person name="Wang X."/>
            <person name="Chen A."/>
            <person name="Jin Y."/>
            <person name="Yuan Z."/>
            <person name="Yang Y."/>
            <person name="Tan S."/>
            <person name="Peatman E."/>
            <person name="Lu J."/>
            <person name="Qin Z."/>
            <person name="Dunham R."/>
            <person name="Li Z."/>
            <person name="Sonstegard T."/>
            <person name="Feng J."/>
            <person name="Danzmann R.G."/>
            <person name="Schroeder S."/>
            <person name="Scheffler B."/>
            <person name="Duke M.V."/>
            <person name="Ballard L."/>
            <person name="Kucuktas H."/>
            <person name="Kaltenboeck L."/>
            <person name="Liu H."/>
            <person name="Armbruster J."/>
            <person name="Xie Y."/>
            <person name="Kirby M.L."/>
            <person name="Tian Y."/>
            <person name="Flanagan M.E."/>
            <person name="Mu W."/>
            <person name="Waldbieser G.C."/>
        </authorList>
    </citation>
    <scope>NUCLEOTIDE SEQUENCE [LARGE SCALE GENOMIC DNA]</scope>
    <source>
        <strain evidence="10">SDA103</strain>
    </source>
</reference>
<dbReference type="PROSITE" id="PS50041">
    <property type="entry name" value="C_TYPE_LECTIN_2"/>
    <property type="match status" value="1"/>
</dbReference>
<evidence type="ECO:0000313" key="10">
    <source>
        <dbReference type="Proteomes" id="UP000221080"/>
    </source>
</evidence>
<feature type="chain" id="PRO_5013311141" evidence="8">
    <location>
        <begin position="21"/>
        <end position="353"/>
    </location>
</feature>
<feature type="transmembrane region" description="Helical" evidence="7">
    <location>
        <begin position="233"/>
        <end position="255"/>
    </location>
</feature>
<organism evidence="10 11">
    <name type="scientific">Ictalurus punctatus</name>
    <name type="common">Channel catfish</name>
    <name type="synonym">Silurus punctatus</name>
    <dbReference type="NCBI Taxonomy" id="7998"/>
    <lineage>
        <taxon>Eukaryota</taxon>
        <taxon>Metazoa</taxon>
        <taxon>Chordata</taxon>
        <taxon>Craniata</taxon>
        <taxon>Vertebrata</taxon>
        <taxon>Euteleostomi</taxon>
        <taxon>Actinopterygii</taxon>
        <taxon>Neopterygii</taxon>
        <taxon>Teleostei</taxon>
        <taxon>Ostariophysi</taxon>
        <taxon>Siluriformes</taxon>
        <taxon>Ictaluridae</taxon>
        <taxon>Ictalurus</taxon>
    </lineage>
</organism>
<dbReference type="Proteomes" id="UP000221080">
    <property type="component" value="Chromosome 17"/>
</dbReference>
<dbReference type="GeneID" id="108277700"/>
<dbReference type="RefSeq" id="XP_017346013.1">
    <property type="nucleotide sequence ID" value="XM_017490524.3"/>
</dbReference>
<dbReference type="Pfam" id="PF00059">
    <property type="entry name" value="Lectin_C"/>
    <property type="match status" value="1"/>
</dbReference>
<feature type="domain" description="C-type lectin" evidence="9">
    <location>
        <begin position="34"/>
        <end position="175"/>
    </location>
</feature>
<evidence type="ECO:0000256" key="6">
    <source>
        <dbReference type="ARBA" id="ARBA00023136"/>
    </source>
</evidence>
<dbReference type="InterPro" id="IPR016187">
    <property type="entry name" value="CTDL_fold"/>
</dbReference>
<keyword evidence="2 7" id="KW-0812">Transmembrane</keyword>
<name>A0A2D0STJ6_ICTPU</name>
<gene>
    <name evidence="11" type="primary">laynb</name>
</gene>
<comment type="subcellular location">
    <subcellularLocation>
        <location evidence="1">Membrane</location>
        <topology evidence="1">Single-pass type I membrane protein</topology>
    </subcellularLocation>
</comment>
<keyword evidence="4" id="KW-0430">Lectin</keyword>
<reference evidence="11" key="2">
    <citation type="submission" date="2025-08" db="UniProtKB">
        <authorList>
            <consortium name="RefSeq"/>
        </authorList>
    </citation>
    <scope>IDENTIFICATION</scope>
    <source>
        <tissue evidence="11">Blood</tissue>
    </source>
</reference>
<dbReference type="OrthoDB" id="5797898at2759"/>
<dbReference type="Gene3D" id="3.10.100.10">
    <property type="entry name" value="Mannose-Binding Protein A, subunit A"/>
    <property type="match status" value="1"/>
</dbReference>
<accession>A0A2D0STJ6</accession>
<dbReference type="SMART" id="SM00034">
    <property type="entry name" value="CLECT"/>
    <property type="match status" value="1"/>
</dbReference>
<dbReference type="GO" id="GO:0050772">
    <property type="term" value="P:positive regulation of axonogenesis"/>
    <property type="evidence" value="ECO:0007669"/>
    <property type="project" value="TreeGrafter"/>
</dbReference>
<dbReference type="InterPro" id="IPR051505">
    <property type="entry name" value="C-type_lectin_domain"/>
</dbReference>
<dbReference type="GO" id="GO:0016020">
    <property type="term" value="C:membrane"/>
    <property type="evidence" value="ECO:0007669"/>
    <property type="project" value="UniProtKB-SubCell"/>
</dbReference>
<dbReference type="AlphaFoldDB" id="A0A2D0STJ6"/>
<sequence>MDFMKLIGTVLAVCCHPGCALKGFGSQRICRRGTERPCYKIAYHQDSGYRVSFEEARRTCREDDGELLSIETEGEQRLMEMFVRGASVAEGDFWIGLRRNQGYKESGATECSSQYYWLDHSQATYRNWLWNEPSCGFDQCVALYYRPNAPASLKGRYMFKWSDIKCSSKNNFICKYAEEISLVPTPAGNSTSHSDTPAVTLKQLPVTPHDEKINTEFSESSVSLSDEAINVSYILLATVPALLLLILVVSGVLCYRVMARKRKEQNDIYAVPGQWVSAGALKNSSSPAPKEVPSWNGAQLEYMSSEINRTFSSTDYENVPSNTAGFVTNDIYETCRTPATVEEGWVDNDIYGY</sequence>
<keyword evidence="5 7" id="KW-1133">Transmembrane helix</keyword>
<dbReference type="PANTHER" id="PTHR14789:SF2">
    <property type="entry name" value="LAYILIN"/>
    <property type="match status" value="1"/>
</dbReference>
<dbReference type="KEGG" id="ipu:108277700"/>
<dbReference type="InterPro" id="IPR016186">
    <property type="entry name" value="C-type_lectin-like/link_sf"/>
</dbReference>
<evidence type="ECO:0000256" key="5">
    <source>
        <dbReference type="ARBA" id="ARBA00022989"/>
    </source>
</evidence>
<evidence type="ECO:0000313" key="11">
    <source>
        <dbReference type="RefSeq" id="XP_017346013.1"/>
    </source>
</evidence>
<dbReference type="PANTHER" id="PTHR14789">
    <property type="entry name" value="CHONDROLECTIN VARIANT CHODLFDELTAE"/>
    <property type="match status" value="1"/>
</dbReference>
<keyword evidence="10" id="KW-1185">Reference proteome</keyword>
<dbReference type="SUPFAM" id="SSF56436">
    <property type="entry name" value="C-type lectin-like"/>
    <property type="match status" value="1"/>
</dbReference>
<keyword evidence="3 8" id="KW-0732">Signal</keyword>
<keyword evidence="6 7" id="KW-0472">Membrane</keyword>
<evidence type="ECO:0000256" key="8">
    <source>
        <dbReference type="SAM" id="SignalP"/>
    </source>
</evidence>
<dbReference type="InterPro" id="IPR001304">
    <property type="entry name" value="C-type_lectin-like"/>
</dbReference>
<evidence type="ECO:0000256" key="1">
    <source>
        <dbReference type="ARBA" id="ARBA00004479"/>
    </source>
</evidence>